<dbReference type="NCBIfam" id="TIGR03999">
    <property type="entry name" value="thiol_BshA"/>
    <property type="match status" value="1"/>
</dbReference>
<proteinExistence type="predicted"/>
<protein>
    <submittedName>
        <fullName evidence="3">N-acetyl-alpha-D-glucosaminyl L-malate synthase BshA</fullName>
    </submittedName>
</protein>
<accession>A0A840QQ77</accession>
<dbReference type="AlphaFoldDB" id="A0A840QQ77"/>
<feature type="domain" description="Glycosyl transferase family 1" evidence="1">
    <location>
        <begin position="189"/>
        <end position="349"/>
    </location>
</feature>
<dbReference type="RefSeq" id="WP_184664026.1">
    <property type="nucleotide sequence ID" value="NZ_JACHHB010000007.1"/>
</dbReference>
<organism evidence="3 4">
    <name type="scientific">Texcoconibacillus texcoconensis</name>
    <dbReference type="NCBI Taxonomy" id="1095777"/>
    <lineage>
        <taxon>Bacteria</taxon>
        <taxon>Bacillati</taxon>
        <taxon>Bacillota</taxon>
        <taxon>Bacilli</taxon>
        <taxon>Bacillales</taxon>
        <taxon>Bacillaceae</taxon>
        <taxon>Texcoconibacillus</taxon>
    </lineage>
</organism>
<dbReference type="InterPro" id="IPR001296">
    <property type="entry name" value="Glyco_trans_1"/>
</dbReference>
<comment type="caution">
    <text evidence="3">The sequence shown here is derived from an EMBL/GenBank/DDBJ whole genome shotgun (WGS) entry which is preliminary data.</text>
</comment>
<gene>
    <name evidence="3" type="ORF">HNQ41_001765</name>
</gene>
<dbReference type="InterPro" id="IPR023881">
    <property type="entry name" value="Thiol_BshA"/>
</dbReference>
<dbReference type="PANTHER" id="PTHR12526">
    <property type="entry name" value="GLYCOSYLTRANSFERASE"/>
    <property type="match status" value="1"/>
</dbReference>
<dbReference type="EMBL" id="JACHHB010000007">
    <property type="protein sequence ID" value="MBB5173576.1"/>
    <property type="molecule type" value="Genomic_DNA"/>
</dbReference>
<evidence type="ECO:0000313" key="4">
    <source>
        <dbReference type="Proteomes" id="UP000551878"/>
    </source>
</evidence>
<dbReference type="InterPro" id="IPR028098">
    <property type="entry name" value="Glyco_trans_4-like_N"/>
</dbReference>
<evidence type="ECO:0000259" key="2">
    <source>
        <dbReference type="Pfam" id="PF13439"/>
    </source>
</evidence>
<dbReference type="SUPFAM" id="SSF53756">
    <property type="entry name" value="UDP-Glycosyltransferase/glycogen phosphorylase"/>
    <property type="match status" value="1"/>
</dbReference>
<reference evidence="3 4" key="1">
    <citation type="submission" date="2020-08" db="EMBL/GenBank/DDBJ databases">
        <title>Genomic Encyclopedia of Type Strains, Phase IV (KMG-IV): sequencing the most valuable type-strain genomes for metagenomic binning, comparative biology and taxonomic classification.</title>
        <authorList>
            <person name="Goeker M."/>
        </authorList>
    </citation>
    <scope>NUCLEOTIDE SEQUENCE [LARGE SCALE GENOMIC DNA]</scope>
    <source>
        <strain evidence="3 4">DSM 24696</strain>
    </source>
</reference>
<evidence type="ECO:0000313" key="3">
    <source>
        <dbReference type="EMBL" id="MBB5173576.1"/>
    </source>
</evidence>
<dbReference type="Proteomes" id="UP000551878">
    <property type="component" value="Unassembled WGS sequence"/>
</dbReference>
<evidence type="ECO:0000259" key="1">
    <source>
        <dbReference type="Pfam" id="PF00534"/>
    </source>
</evidence>
<keyword evidence="4" id="KW-1185">Reference proteome</keyword>
<name>A0A840QQ77_9BACI</name>
<feature type="domain" description="Glycosyltransferase subfamily 4-like N-terminal" evidence="2">
    <location>
        <begin position="13"/>
        <end position="176"/>
    </location>
</feature>
<dbReference type="Gene3D" id="3.40.50.2000">
    <property type="entry name" value="Glycogen Phosphorylase B"/>
    <property type="match status" value="2"/>
</dbReference>
<dbReference type="GO" id="GO:0016757">
    <property type="term" value="F:glycosyltransferase activity"/>
    <property type="evidence" value="ECO:0007669"/>
    <property type="project" value="InterPro"/>
</dbReference>
<dbReference type="GO" id="GO:0071793">
    <property type="term" value="P:bacillithiol biosynthetic process"/>
    <property type="evidence" value="ECO:0007669"/>
    <property type="project" value="InterPro"/>
</dbReference>
<dbReference type="Pfam" id="PF00534">
    <property type="entry name" value="Glycos_transf_1"/>
    <property type="match status" value="1"/>
</dbReference>
<sequence length="376" mass="42449">MTLNIGITCYPTVGGSGVVATELGKVLAERGHNVHFITSSLPFRLEENVANIYFHEVEVNQYSVFRYPPYDLALASKMAEVAKRESLDILHVHYAVPHAISAHLAKEMVGDHLKIVTTLHGTDITVLGYDPSLKDMIRFGINKSDYVTAVSQDLVHQTQELLQTSKPIETVYNFVDQRLYYPKQVDGLKAEYGISEHQRVVVHVSNFRRVKRVTDVIDAFRLVREKEDAVLLLIGEGPDLPVVDEKVKQYGLEDVVYFLGNQKRINELLSMSDVKWLLSEKESFGLTILEAMACRLPVIGTDIGGIPEVIEDDENGYIVPLGDTRQVAEKTLSLFQDEEKRQEMGRKAELRTATVFAQEEIVAQYERVYHQALSET</sequence>
<dbReference type="Pfam" id="PF13439">
    <property type="entry name" value="Glyco_transf_4"/>
    <property type="match status" value="1"/>
</dbReference>
<dbReference type="PANTHER" id="PTHR12526:SF599">
    <property type="entry name" value="N-ACETYL-ALPHA-D-GLUCOSAMINYL L-MALATE SYNTHASE"/>
    <property type="match status" value="1"/>
</dbReference>